<gene>
    <name evidence="1" type="ORF">NCTC10913_04955</name>
</gene>
<comment type="caution">
    <text evidence="1">The sequence shown here is derived from an EMBL/GenBank/DDBJ whole genome shotgun (WGS) entry which is preliminary data.</text>
</comment>
<dbReference type="InterPro" id="IPR009660">
    <property type="entry name" value="Phage_A500_Gp15"/>
</dbReference>
<accession>A0ABY6T1B4</accession>
<sequence>MNILIDELPESVEIEGVEYEINTDFRISILFELLMQDPDINDEEKIEKALELYFIKIPPIEYISEAVDIIMDFYSCGKDKLISNGRTTSKGKSKQIYSFEVDADYIYAAFLDQYGIDLQDIEYLHWWKFKALFNALKEDNEIVKIMGYRSINITNDMSKHEKEFYKKMKELYKLPDNISKNDKEKISQIEDILMNGGDLESIL</sequence>
<evidence type="ECO:0000313" key="1">
    <source>
        <dbReference type="EMBL" id="VDG74711.1"/>
    </source>
</evidence>
<dbReference type="EMBL" id="UYIN01000024">
    <property type="protein sequence ID" value="VDG74711.1"/>
    <property type="molecule type" value="Genomic_DNA"/>
</dbReference>
<dbReference type="Pfam" id="PF06854">
    <property type="entry name" value="Phage_Gp15"/>
    <property type="match status" value="1"/>
</dbReference>
<name>A0ABY6T1B4_9CLOT</name>
<dbReference type="RefSeq" id="WP_125150261.1">
    <property type="nucleotide sequence ID" value="NZ_UYIN01000024.1"/>
</dbReference>
<reference evidence="1 2" key="1">
    <citation type="submission" date="2018-11" db="EMBL/GenBank/DDBJ databases">
        <authorList>
            <consortium name="Pathogen Informatics"/>
        </authorList>
    </citation>
    <scope>NUCLEOTIDE SEQUENCE [LARGE SCALE GENOMIC DNA]</scope>
    <source>
        <strain evidence="1 2">NCTC10913</strain>
    </source>
</reference>
<evidence type="ECO:0000313" key="2">
    <source>
        <dbReference type="Proteomes" id="UP000277570"/>
    </source>
</evidence>
<organism evidence="1 2">
    <name type="scientific">Clostridium carnis</name>
    <dbReference type="NCBI Taxonomy" id="1530"/>
    <lineage>
        <taxon>Bacteria</taxon>
        <taxon>Bacillati</taxon>
        <taxon>Bacillota</taxon>
        <taxon>Clostridia</taxon>
        <taxon>Eubacteriales</taxon>
        <taxon>Clostridiaceae</taxon>
        <taxon>Clostridium</taxon>
    </lineage>
</organism>
<keyword evidence="2" id="KW-1185">Reference proteome</keyword>
<protein>
    <submittedName>
        <fullName evidence="1">Protein gp15</fullName>
    </submittedName>
</protein>
<dbReference type="Proteomes" id="UP000277570">
    <property type="component" value="Unassembled WGS sequence"/>
</dbReference>
<proteinExistence type="predicted"/>